<evidence type="ECO:0000313" key="4">
    <source>
        <dbReference type="Proteomes" id="UP000297777"/>
    </source>
</evidence>
<dbReference type="InterPro" id="IPR056009">
    <property type="entry name" value="DUF7587"/>
</dbReference>
<keyword evidence="4" id="KW-1185">Reference proteome</keyword>
<feature type="compositionally biased region" description="Low complexity" evidence="1">
    <location>
        <begin position="449"/>
        <end position="463"/>
    </location>
</feature>
<evidence type="ECO:0000256" key="1">
    <source>
        <dbReference type="SAM" id="MobiDB-lite"/>
    </source>
</evidence>
<dbReference type="Pfam" id="PF24494">
    <property type="entry name" value="DUF7587"/>
    <property type="match status" value="1"/>
</dbReference>
<proteinExistence type="predicted"/>
<protein>
    <recommendedName>
        <fullName evidence="2">DUF7587 domain-containing protein</fullName>
    </recommendedName>
</protein>
<comment type="caution">
    <text evidence="3">The sequence shown here is derived from an EMBL/GenBank/DDBJ whole genome shotgun (WGS) entry which is preliminary data.</text>
</comment>
<feature type="region of interest" description="Disordered" evidence="1">
    <location>
        <begin position="440"/>
        <end position="463"/>
    </location>
</feature>
<dbReference type="OrthoDB" id="3483554at2759"/>
<sequence length="463" mass="52102">MADDHYNGLDVPAATEGSEHHGVLDGATVINGPAVEETIVADTANDSHASERDGGGLDMAGESDASGDSDEVDPVELDNNGHQDATIDAQSQLKRPKRATSVKKYLLLRRSTQVELSPQEIDKIISSLRKRNGRTLSPREAEKRRQEYYNHKNEVYHPENAAQVLSLFGGKSSPGSVGSRPEDVHVWAISDHKTLARSNSTNPNPILPWIRIRLYDGSSVSRTRDNAVGMLSGASLPLNTYSRRKYWIEKHVNWGSRKKTPFISCTSNISQLTRWWCLRRFRRRCPSKILDTKVDIINVYATQAAGYPVLRLKDEMAYYDVKPKVKCSDHEEEYLVPYCLPAVAIITTFSWRFIDQWRDYTGCDEEAWYREFVIPLALAHEELRQAKMEAKVASLGFETALVIKVEKLSLNELIEYFTAPLKELQRFLAILKARSQEDIRGNTDDGEESAATSTSQNASNLTK</sequence>
<organism evidence="3 4">
    <name type="scientific">Botrytis tulipae</name>
    <dbReference type="NCBI Taxonomy" id="87230"/>
    <lineage>
        <taxon>Eukaryota</taxon>
        <taxon>Fungi</taxon>
        <taxon>Dikarya</taxon>
        <taxon>Ascomycota</taxon>
        <taxon>Pezizomycotina</taxon>
        <taxon>Leotiomycetes</taxon>
        <taxon>Helotiales</taxon>
        <taxon>Sclerotiniaceae</taxon>
        <taxon>Botrytis</taxon>
    </lineage>
</organism>
<accession>A0A4Z1F6U8</accession>
<feature type="region of interest" description="Disordered" evidence="1">
    <location>
        <begin position="1"/>
        <end position="25"/>
    </location>
</feature>
<feature type="compositionally biased region" description="Polar residues" evidence="1">
    <location>
        <begin position="80"/>
        <end position="93"/>
    </location>
</feature>
<dbReference type="AlphaFoldDB" id="A0A4Z1F6U8"/>
<evidence type="ECO:0000313" key="3">
    <source>
        <dbReference type="EMBL" id="TGO18513.1"/>
    </source>
</evidence>
<feature type="compositionally biased region" description="Acidic residues" evidence="1">
    <location>
        <begin position="65"/>
        <end position="76"/>
    </location>
</feature>
<dbReference type="EMBL" id="PQXH01000009">
    <property type="protein sequence ID" value="TGO18513.1"/>
    <property type="molecule type" value="Genomic_DNA"/>
</dbReference>
<evidence type="ECO:0000259" key="2">
    <source>
        <dbReference type="Pfam" id="PF24494"/>
    </source>
</evidence>
<reference evidence="3 4" key="1">
    <citation type="submission" date="2017-12" db="EMBL/GenBank/DDBJ databases">
        <title>Comparative genomics of Botrytis spp.</title>
        <authorList>
            <person name="Valero-Jimenez C.A."/>
            <person name="Tapia P."/>
            <person name="Veloso J."/>
            <person name="Silva-Moreno E."/>
            <person name="Staats M."/>
            <person name="Valdes J.H."/>
            <person name="Van Kan J.A.L."/>
        </authorList>
    </citation>
    <scope>NUCLEOTIDE SEQUENCE [LARGE SCALE GENOMIC DNA]</scope>
    <source>
        <strain evidence="3 4">Bt9001</strain>
    </source>
</reference>
<dbReference type="Proteomes" id="UP000297777">
    <property type="component" value="Unassembled WGS sequence"/>
</dbReference>
<gene>
    <name evidence="3" type="ORF">BTUL_0009g00310</name>
</gene>
<feature type="domain" description="DUF7587" evidence="2">
    <location>
        <begin position="238"/>
        <end position="352"/>
    </location>
</feature>
<name>A0A4Z1F6U8_9HELO</name>
<feature type="region of interest" description="Disordered" evidence="1">
    <location>
        <begin position="42"/>
        <end position="98"/>
    </location>
</feature>